<proteinExistence type="predicted"/>
<keyword evidence="1" id="KW-0472">Membrane</keyword>
<protein>
    <submittedName>
        <fullName evidence="2">Uncharacterized protein</fullName>
    </submittedName>
</protein>
<accession>A0A319BR32</accession>
<gene>
    <name evidence="2" type="ORF">BO82DRAFT_220538</name>
</gene>
<dbReference type="AlphaFoldDB" id="A0A319BR32"/>
<feature type="transmembrane region" description="Helical" evidence="1">
    <location>
        <begin position="7"/>
        <end position="27"/>
    </location>
</feature>
<name>A0A319BR32_9EURO</name>
<keyword evidence="1" id="KW-0812">Transmembrane</keyword>
<keyword evidence="1" id="KW-1133">Transmembrane helix</keyword>
<dbReference type="VEuPathDB" id="FungiDB:BO82DRAFT_220538"/>
<dbReference type="Proteomes" id="UP000248340">
    <property type="component" value="Unassembled WGS sequence"/>
</dbReference>
<feature type="transmembrane region" description="Helical" evidence="1">
    <location>
        <begin position="68"/>
        <end position="85"/>
    </location>
</feature>
<dbReference type="GeneID" id="37133512"/>
<evidence type="ECO:0000313" key="2">
    <source>
        <dbReference type="EMBL" id="PYH75986.1"/>
    </source>
</evidence>
<keyword evidence="3" id="KW-1185">Reference proteome</keyword>
<dbReference type="OrthoDB" id="10416676at2759"/>
<reference evidence="2 3" key="1">
    <citation type="submission" date="2016-12" db="EMBL/GenBank/DDBJ databases">
        <title>The genomes of Aspergillus section Nigri reveals drivers in fungal speciation.</title>
        <authorList>
            <consortium name="DOE Joint Genome Institute"/>
            <person name="Vesth T.C."/>
            <person name="Nybo J."/>
            <person name="Theobald S."/>
            <person name="Brandl J."/>
            <person name="Frisvad J.C."/>
            <person name="Nielsen K.F."/>
            <person name="Lyhne E.K."/>
            <person name="Kogle M.E."/>
            <person name="Kuo A."/>
            <person name="Riley R."/>
            <person name="Clum A."/>
            <person name="Nolan M."/>
            <person name="Lipzen A."/>
            <person name="Salamov A."/>
            <person name="Henrissat B."/>
            <person name="Wiebenga A."/>
            <person name="De Vries R.P."/>
            <person name="Grigoriev I.V."/>
            <person name="Mortensen U.H."/>
            <person name="Andersen M.R."/>
            <person name="Baker S.E."/>
        </authorList>
    </citation>
    <scope>NUCLEOTIDE SEQUENCE [LARGE SCALE GENOMIC DNA]</scope>
    <source>
        <strain evidence="2 3">CBS 121591</strain>
    </source>
</reference>
<dbReference type="RefSeq" id="XP_025486186.1">
    <property type="nucleotide sequence ID" value="XM_025630771.1"/>
</dbReference>
<dbReference type="EMBL" id="KZ821771">
    <property type="protein sequence ID" value="PYH75986.1"/>
    <property type="molecule type" value="Genomic_DNA"/>
</dbReference>
<evidence type="ECO:0000256" key="1">
    <source>
        <dbReference type="SAM" id="Phobius"/>
    </source>
</evidence>
<evidence type="ECO:0000313" key="3">
    <source>
        <dbReference type="Proteomes" id="UP000248340"/>
    </source>
</evidence>
<sequence length="101" mass="11548">MFCNEAGLSLILLVTPHLVFSLIILHYPGLLGSPTVHYAISLPYMAHPNSDKKQHAQGRLAVLSGQQYGYYYLHLVYILTCIYHFPLPSMLFSHDLCLFYF</sequence>
<organism evidence="2 3">
    <name type="scientific">Aspergillus uvarum CBS 121591</name>
    <dbReference type="NCBI Taxonomy" id="1448315"/>
    <lineage>
        <taxon>Eukaryota</taxon>
        <taxon>Fungi</taxon>
        <taxon>Dikarya</taxon>
        <taxon>Ascomycota</taxon>
        <taxon>Pezizomycotina</taxon>
        <taxon>Eurotiomycetes</taxon>
        <taxon>Eurotiomycetidae</taxon>
        <taxon>Eurotiales</taxon>
        <taxon>Aspergillaceae</taxon>
        <taxon>Aspergillus</taxon>
        <taxon>Aspergillus subgen. Circumdati</taxon>
    </lineage>
</organism>